<reference evidence="3 4" key="1">
    <citation type="submission" date="2019-10" db="EMBL/GenBank/DDBJ databases">
        <title>Genome diversity of Sutterella seckii.</title>
        <authorList>
            <person name="Chaplin A.V."/>
            <person name="Sokolova S.R."/>
            <person name="Mosin K.A."/>
            <person name="Ivanova E.L."/>
            <person name="Kochetkova T.O."/>
            <person name="Goltsov A.Y."/>
            <person name="Trofimov D.Y."/>
            <person name="Efimov B.A."/>
        </authorList>
    </citation>
    <scope>NUCLEOTIDE SEQUENCE [LARGE SCALE GENOMIC DNA]</scope>
    <source>
        <strain evidence="3 4">ASD393</strain>
    </source>
</reference>
<proteinExistence type="predicted"/>
<protein>
    <submittedName>
        <fullName evidence="3">Aryl-sulfate sulfotransferase</fullName>
    </submittedName>
</protein>
<evidence type="ECO:0000313" key="4">
    <source>
        <dbReference type="Proteomes" id="UP000430564"/>
    </source>
</evidence>
<accession>A0A6I1ERC2</accession>
<keyword evidence="1" id="KW-0732">Signal</keyword>
<dbReference type="InterPro" id="IPR006311">
    <property type="entry name" value="TAT_signal"/>
</dbReference>
<evidence type="ECO:0000313" key="3">
    <source>
        <dbReference type="EMBL" id="KAB7657839.1"/>
    </source>
</evidence>
<dbReference type="PROSITE" id="PS51318">
    <property type="entry name" value="TAT"/>
    <property type="match status" value="1"/>
</dbReference>
<dbReference type="Proteomes" id="UP000430564">
    <property type="component" value="Unassembled WGS sequence"/>
</dbReference>
<keyword evidence="3" id="KW-0808">Transferase</keyword>
<evidence type="ECO:0000256" key="1">
    <source>
        <dbReference type="SAM" id="SignalP"/>
    </source>
</evidence>
<feature type="chain" id="PRO_5026160158" evidence="1">
    <location>
        <begin position="29"/>
        <end position="605"/>
    </location>
</feature>
<dbReference type="InterPro" id="IPR053143">
    <property type="entry name" value="Arylsulfate_ST"/>
</dbReference>
<dbReference type="RefSeq" id="WP_152158584.1">
    <property type="nucleotide sequence ID" value="NZ_WEHX01000052.1"/>
</dbReference>
<dbReference type="InterPro" id="IPR038477">
    <property type="entry name" value="ASST_N_sf"/>
</dbReference>
<dbReference type="InterPro" id="IPR035391">
    <property type="entry name" value="Arylsulfotran_N"/>
</dbReference>
<dbReference type="Pfam" id="PF05935">
    <property type="entry name" value="Arylsulfotrans"/>
    <property type="match status" value="1"/>
</dbReference>
<comment type="caution">
    <text evidence="3">The sequence shown here is derived from an EMBL/GenBank/DDBJ whole genome shotgun (WGS) entry which is preliminary data.</text>
</comment>
<dbReference type="Gene3D" id="2.60.40.3100">
    <property type="entry name" value="Arylsulphate sulphotransferase monomer, N-terminal domain"/>
    <property type="match status" value="1"/>
</dbReference>
<feature type="signal peptide" evidence="1">
    <location>
        <begin position="1"/>
        <end position="28"/>
    </location>
</feature>
<organism evidence="3 4">
    <name type="scientific">Sutterella seckii</name>
    <dbReference type="NCBI Taxonomy" id="1944635"/>
    <lineage>
        <taxon>Bacteria</taxon>
        <taxon>Pseudomonadati</taxon>
        <taxon>Pseudomonadota</taxon>
        <taxon>Betaproteobacteria</taxon>
        <taxon>Burkholderiales</taxon>
        <taxon>Sutterellaceae</taxon>
        <taxon>Sutterella</taxon>
    </lineage>
</organism>
<name>A0A6I1ERC2_9BURK</name>
<dbReference type="OrthoDB" id="304912at2"/>
<dbReference type="PANTHER" id="PTHR35340:SF10">
    <property type="entry name" value="CYTOPLASMIC PROTEIN"/>
    <property type="match status" value="1"/>
</dbReference>
<dbReference type="GO" id="GO:0004062">
    <property type="term" value="F:aryl sulfotransferase activity"/>
    <property type="evidence" value="ECO:0007669"/>
    <property type="project" value="InterPro"/>
</dbReference>
<evidence type="ECO:0000259" key="2">
    <source>
        <dbReference type="Pfam" id="PF17425"/>
    </source>
</evidence>
<dbReference type="PANTHER" id="PTHR35340">
    <property type="entry name" value="PQQ ENZYME REPEAT PROTEIN-RELATED"/>
    <property type="match status" value="1"/>
</dbReference>
<gene>
    <name evidence="3" type="ORF">GBM95_07835</name>
</gene>
<dbReference type="Pfam" id="PF17425">
    <property type="entry name" value="Arylsulfotran_N"/>
    <property type="match status" value="1"/>
</dbReference>
<sequence>MSGISRREFARFTILCAAAATAPMAAHAFGGPSGAATIYKNQGHLGELITNPYKIAPLTAIIRNGGYVVRNAKVRINPKKDGQEIAYAVSDAQVLTHGGIPVFGLYPDYRNTVEITYDRIYNGKTEHFTDKVFIRTQPVYGLVPFPKAEVKKAAEGKFADRLYYINNIGGNNNTRHAVWNNPEGGALQWSSYPLNMVIDTRGEVRWFLYPEGIYDVDSLYDGGIMMGLRQNDDGAITWGYGQHYVKYDIMGREIWNRRLPYGYNDFSHTMDAAQNGHYFLRVASSNLKRLDGRNVRTVRDMIIEVDANGTVVDEWRLWDILDPYRNTAIKALDQGAVCLNIDLKLAGKTLSDEELQKLDTEAHFGDIVGTGPGRNWAHINSVDYDPTDDSIILSSRHQCAVIKIGRDKKVKWILGAPRGWKKPWSDALLTPVDAKGQPLSCDDASCSNTNFDWTWTQHTAFRIDSKSDKKVMYLSVFDNGDGRGFDQPPLPDMKYSRAVIYRIDQERRTVEQIWEYGKGKGHEWFSPVTSLVEYMPDKDSIVTYAATAGANYDLKTGGLTSAPNPYLDEFEWGSTVPAVEIQLKNTTGYQAFAFDVHKAFNGVIR</sequence>
<dbReference type="InterPro" id="IPR010262">
    <property type="entry name" value="Arylsulfotransferase_bact"/>
</dbReference>
<dbReference type="EMBL" id="WEHX01000052">
    <property type="protein sequence ID" value="KAB7657839.1"/>
    <property type="molecule type" value="Genomic_DNA"/>
</dbReference>
<feature type="domain" description="Arylsulfotransferase N-terminal" evidence="2">
    <location>
        <begin position="49"/>
        <end position="131"/>
    </location>
</feature>
<dbReference type="AlphaFoldDB" id="A0A6I1ERC2"/>